<feature type="domain" description="Arabidopsis retrotransposon Orf1 C-terminal" evidence="1">
    <location>
        <begin position="68"/>
        <end position="195"/>
    </location>
</feature>
<evidence type="ECO:0000313" key="2">
    <source>
        <dbReference type="EMBL" id="KAF3535193.1"/>
    </source>
</evidence>
<sequence>MPPLTKQRSVKIPKITREYNVRPPNHNAPASYPWLRKDQEGQPIRIDDPMLLDFNCEGWDKESAKRYNSLLDIEILSTRFGHADTLVPLGLDTDVFETLHAMEIAPLCYQTHELYPDLVRQVLATAHIGYDDPAKQTYESCSFSFMADGKFCSLSLDKLNEIYEISNERKEVAVINKFSPTDHFWDLIANGTFTSCKAYQRR</sequence>
<proteinExistence type="predicted"/>
<dbReference type="Pfam" id="PF03078">
    <property type="entry name" value="ATHILA"/>
    <property type="match status" value="1"/>
</dbReference>
<dbReference type="Proteomes" id="UP000712600">
    <property type="component" value="Unassembled WGS sequence"/>
</dbReference>
<reference evidence="2" key="1">
    <citation type="submission" date="2019-12" db="EMBL/GenBank/DDBJ databases">
        <title>Genome sequencing and annotation of Brassica cretica.</title>
        <authorList>
            <person name="Studholme D.J."/>
            <person name="Sarris P."/>
        </authorList>
    </citation>
    <scope>NUCLEOTIDE SEQUENCE</scope>
    <source>
        <strain evidence="2">PFS-109/04</strain>
        <tissue evidence="2">Leaf</tissue>
    </source>
</reference>
<name>A0A8S9Q5U5_BRACR</name>
<evidence type="ECO:0000259" key="1">
    <source>
        <dbReference type="Pfam" id="PF03078"/>
    </source>
</evidence>
<dbReference type="AlphaFoldDB" id="A0A8S9Q5U5"/>
<dbReference type="EMBL" id="QGKX02001290">
    <property type="protein sequence ID" value="KAF3535193.1"/>
    <property type="molecule type" value="Genomic_DNA"/>
</dbReference>
<accession>A0A8S9Q5U5</accession>
<gene>
    <name evidence="2" type="ORF">F2Q69_00020004</name>
</gene>
<dbReference type="InterPro" id="IPR004312">
    <property type="entry name" value="ATHILA_Orf1_C"/>
</dbReference>
<evidence type="ECO:0000313" key="3">
    <source>
        <dbReference type="Proteomes" id="UP000712600"/>
    </source>
</evidence>
<comment type="caution">
    <text evidence="2">The sequence shown here is derived from an EMBL/GenBank/DDBJ whole genome shotgun (WGS) entry which is preliminary data.</text>
</comment>
<protein>
    <recommendedName>
        <fullName evidence="1">Arabidopsis retrotransposon Orf1 C-terminal domain-containing protein</fullName>
    </recommendedName>
</protein>
<organism evidence="2 3">
    <name type="scientific">Brassica cretica</name>
    <name type="common">Mustard</name>
    <dbReference type="NCBI Taxonomy" id="69181"/>
    <lineage>
        <taxon>Eukaryota</taxon>
        <taxon>Viridiplantae</taxon>
        <taxon>Streptophyta</taxon>
        <taxon>Embryophyta</taxon>
        <taxon>Tracheophyta</taxon>
        <taxon>Spermatophyta</taxon>
        <taxon>Magnoliopsida</taxon>
        <taxon>eudicotyledons</taxon>
        <taxon>Gunneridae</taxon>
        <taxon>Pentapetalae</taxon>
        <taxon>rosids</taxon>
        <taxon>malvids</taxon>
        <taxon>Brassicales</taxon>
        <taxon>Brassicaceae</taxon>
        <taxon>Brassiceae</taxon>
        <taxon>Brassica</taxon>
    </lineage>
</organism>